<sequence length="313" mass="34281">MTRKLDLNALLLFFEVTNARSISAAAAKLGIPKSTISRKIQFLEDQTGATLFRKGSRKLTTTDIGQTLYEHCERIAAEIEEAGLGTARMQTELRGTLRVSMPVDFGIGWLSSAIAAFAVTYPDIHLVIDANSRWVDVTVEPYDVAVQLGPLPQTQGGTRPLASITRGVYASPEFLRRAGSPLNIDDFGRFDCVVTEHQRAEGVWNFRSAQGAKVINVAGRITVNHIGIARELVIGGVGLGILPNIMCQNDVRAKRLSRVLTDWESPALQVSATFPGKRKESRRLRTFLDFLEQKLKIEGDPRARGPAARQAGG</sequence>
<dbReference type="AlphaFoldDB" id="A0A7W7Z575"/>
<dbReference type="InterPro" id="IPR005119">
    <property type="entry name" value="LysR_subst-bd"/>
</dbReference>
<gene>
    <name evidence="7" type="ORF">HNR60_002714</name>
</gene>
<evidence type="ECO:0000259" key="6">
    <source>
        <dbReference type="PROSITE" id="PS50931"/>
    </source>
</evidence>
<feature type="domain" description="HTH lysR-type" evidence="6">
    <location>
        <begin position="5"/>
        <end position="62"/>
    </location>
</feature>
<dbReference type="FunFam" id="1.10.10.10:FF:000001">
    <property type="entry name" value="LysR family transcriptional regulator"/>
    <property type="match status" value="1"/>
</dbReference>
<dbReference type="RefSeq" id="WP_184258290.1">
    <property type="nucleotide sequence ID" value="NZ_JACHIH010000016.1"/>
</dbReference>
<comment type="function">
    <text evidence="1">NodD regulates the expression of the nodABCFE genes which encode other nodulation proteins. NodD is also a negative regulator of its own expression. Binds flavonoids as inducers.</text>
</comment>
<keyword evidence="5" id="KW-0804">Transcription</keyword>
<evidence type="ECO:0000256" key="3">
    <source>
        <dbReference type="ARBA" id="ARBA00023015"/>
    </source>
</evidence>
<evidence type="ECO:0000256" key="5">
    <source>
        <dbReference type="ARBA" id="ARBA00023163"/>
    </source>
</evidence>
<dbReference type="Proteomes" id="UP000542353">
    <property type="component" value="Unassembled WGS sequence"/>
</dbReference>
<dbReference type="PANTHER" id="PTHR30537">
    <property type="entry name" value="HTH-TYPE TRANSCRIPTIONAL REGULATOR"/>
    <property type="match status" value="1"/>
</dbReference>
<proteinExistence type="inferred from homology"/>
<dbReference type="SUPFAM" id="SSF46785">
    <property type="entry name" value="Winged helix' DNA-binding domain"/>
    <property type="match status" value="1"/>
</dbReference>
<dbReference type="EMBL" id="JACHIH010000016">
    <property type="protein sequence ID" value="MBB5047955.1"/>
    <property type="molecule type" value="Genomic_DNA"/>
</dbReference>
<dbReference type="InterPro" id="IPR036388">
    <property type="entry name" value="WH-like_DNA-bd_sf"/>
</dbReference>
<evidence type="ECO:0000256" key="4">
    <source>
        <dbReference type="ARBA" id="ARBA00023125"/>
    </source>
</evidence>
<keyword evidence="4 7" id="KW-0238">DNA-binding</keyword>
<dbReference type="InterPro" id="IPR036390">
    <property type="entry name" value="WH_DNA-bd_sf"/>
</dbReference>
<dbReference type="Pfam" id="PF00126">
    <property type="entry name" value="HTH_1"/>
    <property type="match status" value="1"/>
</dbReference>
<comment type="caution">
    <text evidence="7">The sequence shown here is derived from an EMBL/GenBank/DDBJ whole genome shotgun (WGS) entry which is preliminary data.</text>
</comment>
<reference evidence="7 8" key="1">
    <citation type="submission" date="2020-08" db="EMBL/GenBank/DDBJ databases">
        <title>Genomic Encyclopedia of Type Strains, Phase IV (KMG-IV): sequencing the most valuable type-strain genomes for metagenomic binning, comparative biology and taxonomic classification.</title>
        <authorList>
            <person name="Goeker M."/>
        </authorList>
    </citation>
    <scope>NUCLEOTIDE SEQUENCE [LARGE SCALE GENOMIC DNA]</scope>
    <source>
        <strain evidence="7 8">DSM 12706</strain>
    </source>
</reference>
<dbReference type="Gene3D" id="3.40.190.290">
    <property type="match status" value="1"/>
</dbReference>
<evidence type="ECO:0000256" key="2">
    <source>
        <dbReference type="ARBA" id="ARBA00009437"/>
    </source>
</evidence>
<accession>A0A7W7Z575</accession>
<dbReference type="InterPro" id="IPR000847">
    <property type="entry name" value="LysR_HTH_N"/>
</dbReference>
<comment type="similarity">
    <text evidence="2">Belongs to the LysR transcriptional regulatory family.</text>
</comment>
<dbReference type="Pfam" id="PF03466">
    <property type="entry name" value="LysR_substrate"/>
    <property type="match status" value="1"/>
</dbReference>
<dbReference type="Gene3D" id="1.10.10.10">
    <property type="entry name" value="Winged helix-like DNA-binding domain superfamily/Winged helix DNA-binding domain"/>
    <property type="match status" value="1"/>
</dbReference>
<evidence type="ECO:0000256" key="1">
    <source>
        <dbReference type="ARBA" id="ARBA00003502"/>
    </source>
</evidence>
<evidence type="ECO:0000313" key="8">
    <source>
        <dbReference type="Proteomes" id="UP000542353"/>
    </source>
</evidence>
<dbReference type="PROSITE" id="PS50931">
    <property type="entry name" value="HTH_LYSR"/>
    <property type="match status" value="1"/>
</dbReference>
<organism evidence="7 8">
    <name type="scientific">Rhodopseudomonas rhenobacensis</name>
    <dbReference type="NCBI Taxonomy" id="87461"/>
    <lineage>
        <taxon>Bacteria</taxon>
        <taxon>Pseudomonadati</taxon>
        <taxon>Pseudomonadota</taxon>
        <taxon>Alphaproteobacteria</taxon>
        <taxon>Hyphomicrobiales</taxon>
        <taxon>Nitrobacteraceae</taxon>
        <taxon>Rhodopseudomonas</taxon>
    </lineage>
</organism>
<dbReference type="GO" id="GO:0043565">
    <property type="term" value="F:sequence-specific DNA binding"/>
    <property type="evidence" value="ECO:0007669"/>
    <property type="project" value="TreeGrafter"/>
</dbReference>
<dbReference type="InterPro" id="IPR058163">
    <property type="entry name" value="LysR-type_TF_proteobact-type"/>
</dbReference>
<dbReference type="SUPFAM" id="SSF53850">
    <property type="entry name" value="Periplasmic binding protein-like II"/>
    <property type="match status" value="1"/>
</dbReference>
<dbReference type="PANTHER" id="PTHR30537:SF5">
    <property type="entry name" value="HTH-TYPE TRANSCRIPTIONAL ACTIVATOR TTDR-RELATED"/>
    <property type="match status" value="1"/>
</dbReference>
<name>A0A7W7Z575_9BRAD</name>
<keyword evidence="8" id="KW-1185">Reference proteome</keyword>
<evidence type="ECO:0000313" key="7">
    <source>
        <dbReference type="EMBL" id="MBB5047955.1"/>
    </source>
</evidence>
<protein>
    <submittedName>
        <fullName evidence="7">DNA-binding transcriptional LysR family regulator</fullName>
    </submittedName>
</protein>
<dbReference type="GO" id="GO:0006351">
    <property type="term" value="P:DNA-templated transcription"/>
    <property type="evidence" value="ECO:0007669"/>
    <property type="project" value="TreeGrafter"/>
</dbReference>
<dbReference type="GO" id="GO:0003700">
    <property type="term" value="F:DNA-binding transcription factor activity"/>
    <property type="evidence" value="ECO:0007669"/>
    <property type="project" value="InterPro"/>
</dbReference>
<dbReference type="CDD" id="cd08422">
    <property type="entry name" value="PBP2_CrgA_like"/>
    <property type="match status" value="1"/>
</dbReference>
<keyword evidence="3" id="KW-0805">Transcription regulation</keyword>